<evidence type="ECO:0000313" key="1">
    <source>
        <dbReference type="EMBL" id="PZR08643.1"/>
    </source>
</evidence>
<reference evidence="1 2" key="1">
    <citation type="submission" date="2017-08" db="EMBL/GenBank/DDBJ databases">
        <title>Infants hospitalized years apart are colonized by the same room-sourced microbial strains.</title>
        <authorList>
            <person name="Brooks B."/>
            <person name="Olm M.R."/>
            <person name="Firek B.A."/>
            <person name="Baker R."/>
            <person name="Thomas B.C."/>
            <person name="Morowitz M.J."/>
            <person name="Banfield J.F."/>
        </authorList>
    </citation>
    <scope>NUCLEOTIDE SEQUENCE [LARGE SCALE GENOMIC DNA]</scope>
    <source>
        <strain evidence="1">S2_003_000_R2_14</strain>
    </source>
</reference>
<organism evidence="1 2">
    <name type="scientific">Archangium gephyra</name>
    <dbReference type="NCBI Taxonomy" id="48"/>
    <lineage>
        <taxon>Bacteria</taxon>
        <taxon>Pseudomonadati</taxon>
        <taxon>Myxococcota</taxon>
        <taxon>Myxococcia</taxon>
        <taxon>Myxococcales</taxon>
        <taxon>Cystobacterineae</taxon>
        <taxon>Archangiaceae</taxon>
        <taxon>Archangium</taxon>
    </lineage>
</organism>
<sequence>MTRTQLTSLKTQLTTLQSGIPHTWWGAPLGNGVQFEVALTCGDQLLVVQSAEHTGDARFFCRPDNFMNELRCRVERALETLRCADRHANVRDFVKRVEAWRE</sequence>
<comment type="caution">
    <text evidence="1">The sequence shown here is derived from an EMBL/GenBank/DDBJ whole genome shotgun (WGS) entry which is preliminary data.</text>
</comment>
<gene>
    <name evidence="1" type="ORF">DI536_24375</name>
</gene>
<evidence type="ECO:0000313" key="2">
    <source>
        <dbReference type="Proteomes" id="UP000249061"/>
    </source>
</evidence>
<accession>A0A2W5T6N3</accession>
<name>A0A2W5T6N3_9BACT</name>
<dbReference type="AlphaFoldDB" id="A0A2W5T6N3"/>
<protein>
    <submittedName>
        <fullName evidence="1">Uncharacterized protein</fullName>
    </submittedName>
</protein>
<dbReference type="EMBL" id="QFQP01000024">
    <property type="protein sequence ID" value="PZR08643.1"/>
    <property type="molecule type" value="Genomic_DNA"/>
</dbReference>
<dbReference type="Proteomes" id="UP000249061">
    <property type="component" value="Unassembled WGS sequence"/>
</dbReference>
<proteinExistence type="predicted"/>